<dbReference type="PANTHER" id="PTHR46204:SF5">
    <property type="entry name" value="PROTEIN KINASE DOMAIN-CONTAINING PROTEIN"/>
    <property type="match status" value="1"/>
</dbReference>
<feature type="domain" description="Protein kinase" evidence="15">
    <location>
        <begin position="257"/>
        <end position="556"/>
    </location>
</feature>
<evidence type="ECO:0000259" key="15">
    <source>
        <dbReference type="PROSITE" id="PS50011"/>
    </source>
</evidence>
<evidence type="ECO:0000256" key="7">
    <source>
        <dbReference type="ARBA" id="ARBA00022741"/>
    </source>
</evidence>
<dbReference type="GO" id="GO:0004674">
    <property type="term" value="F:protein serine/threonine kinase activity"/>
    <property type="evidence" value="ECO:0007669"/>
    <property type="project" value="UniProtKB-KW"/>
</dbReference>
<keyword evidence="8 17" id="KW-0418">Kinase</keyword>
<evidence type="ECO:0000256" key="12">
    <source>
        <dbReference type="ARBA" id="ARBA00023157"/>
    </source>
</evidence>
<dbReference type="AlphaFoldDB" id="A0A7J6UQT9"/>
<dbReference type="InterPro" id="IPR036779">
    <property type="entry name" value="LysM_dom_sf"/>
</dbReference>
<keyword evidence="18" id="KW-1185">Reference proteome</keyword>
<dbReference type="GO" id="GO:0005886">
    <property type="term" value="C:plasma membrane"/>
    <property type="evidence" value="ECO:0007669"/>
    <property type="project" value="UniProtKB-SubCell"/>
</dbReference>
<keyword evidence="5 14" id="KW-0812">Transmembrane</keyword>
<feature type="binding site" evidence="13">
    <location>
        <position position="284"/>
    </location>
    <ligand>
        <name>ATP</name>
        <dbReference type="ChEBI" id="CHEBI:30616"/>
    </ligand>
</feature>
<dbReference type="InterPro" id="IPR011009">
    <property type="entry name" value="Kinase-like_dom_sf"/>
</dbReference>
<evidence type="ECO:0000256" key="13">
    <source>
        <dbReference type="PROSITE-ProRule" id="PRU10141"/>
    </source>
</evidence>
<accession>A0A7J6UQT9</accession>
<evidence type="ECO:0000256" key="14">
    <source>
        <dbReference type="SAM" id="Phobius"/>
    </source>
</evidence>
<keyword evidence="11 14" id="KW-0472">Membrane</keyword>
<dbReference type="InterPro" id="IPR000719">
    <property type="entry name" value="Prot_kinase_dom"/>
</dbReference>
<evidence type="ECO:0000313" key="17">
    <source>
        <dbReference type="EMBL" id="KAF5174908.1"/>
    </source>
</evidence>
<evidence type="ECO:0000313" key="18">
    <source>
        <dbReference type="Proteomes" id="UP000554482"/>
    </source>
</evidence>
<keyword evidence="17" id="KW-0675">Receptor</keyword>
<comment type="subcellular location">
    <subcellularLocation>
        <location evidence="1">Cell membrane</location>
        <topology evidence="1">Single-pass membrane protein</topology>
    </subcellularLocation>
</comment>
<dbReference type="PROSITE" id="PS51782">
    <property type="entry name" value="LYSM"/>
    <property type="match status" value="1"/>
</dbReference>
<dbReference type="SMART" id="SM00220">
    <property type="entry name" value="S_TKc"/>
    <property type="match status" value="1"/>
</dbReference>
<protein>
    <submittedName>
        <fullName evidence="17">Lysm domain receptor-like kinase</fullName>
    </submittedName>
</protein>
<evidence type="ECO:0000256" key="9">
    <source>
        <dbReference type="ARBA" id="ARBA00022840"/>
    </source>
</evidence>
<keyword evidence="3" id="KW-0723">Serine/threonine-protein kinase</keyword>
<comment type="caution">
    <text evidence="17">The sequence shown here is derived from an EMBL/GenBank/DDBJ whole genome shotgun (WGS) entry which is preliminary data.</text>
</comment>
<dbReference type="PROSITE" id="PS00108">
    <property type="entry name" value="PROTEIN_KINASE_ST"/>
    <property type="match status" value="1"/>
</dbReference>
<keyword evidence="6" id="KW-0732">Signal</keyword>
<evidence type="ECO:0000256" key="11">
    <source>
        <dbReference type="ARBA" id="ARBA00023136"/>
    </source>
</evidence>
<keyword evidence="4" id="KW-0808">Transferase</keyword>
<dbReference type="SMART" id="SM00257">
    <property type="entry name" value="LysM"/>
    <property type="match status" value="1"/>
</dbReference>
<keyword evidence="2" id="KW-1003">Cell membrane</keyword>
<dbReference type="OrthoDB" id="4062651at2759"/>
<keyword evidence="9 13" id="KW-0067">ATP-binding</keyword>
<dbReference type="Pfam" id="PF07714">
    <property type="entry name" value="PK_Tyr_Ser-Thr"/>
    <property type="match status" value="1"/>
</dbReference>
<evidence type="ECO:0000256" key="8">
    <source>
        <dbReference type="ARBA" id="ARBA00022777"/>
    </source>
</evidence>
<evidence type="ECO:0000256" key="5">
    <source>
        <dbReference type="ARBA" id="ARBA00022692"/>
    </source>
</evidence>
<evidence type="ECO:0000256" key="4">
    <source>
        <dbReference type="ARBA" id="ARBA00022679"/>
    </source>
</evidence>
<dbReference type="FunFam" id="1.10.510.10:FF:000468">
    <property type="entry name" value="PTI1-like tyrosine-protein kinase 3"/>
    <property type="match status" value="1"/>
</dbReference>
<dbReference type="Proteomes" id="UP000554482">
    <property type="component" value="Unassembled WGS sequence"/>
</dbReference>
<dbReference type="PROSITE" id="PS00107">
    <property type="entry name" value="PROTEIN_KINASE_ATP"/>
    <property type="match status" value="1"/>
</dbReference>
<keyword evidence="12" id="KW-1015">Disulfide bond</keyword>
<dbReference type="PROSITE" id="PS50011">
    <property type="entry name" value="PROTEIN_KINASE_DOM"/>
    <property type="match status" value="1"/>
</dbReference>
<name>A0A7J6UQT9_THATH</name>
<sequence length="585" mass="64925">MQCNVSLMDSCSALIYFVPTQPQTLEQTVSLFHVDSNRVNTTVDGFLINVNCSCPADHDEFVSHIEYHVQPGDSWEIVSSKFGSFVMEMPNKTLIVSQTITLDLLCGCSGRVELISYRIVAGDTLYTICSRFGANIEQTSALNGIDVAGFIHVGDIMFIPAQDSEALKKSNSRTRIIVGALGGAVVFLLGLSLILFWVCLHRSKGREESKSASRGAKYLLTLFLSSTKPKQNELPFFSSDKSTVFSYDEVCDTTMNFDQSQKIGQGSYGSVYLGHLKGTDVAIKQMMNTKSKEFLAELNILCKVHHKNLIELIGYAAGGDSLFLVYEFAENGALNEHLHNPSLKGYTPLSWATRVQIALDAAKGLEYIHVHTKPYYVHRDVKTSNILLDSNLRAKIADFGLVKLLEHSPEVGAATSKIVGTFGYLAPEYVRDGCVTTKSDVYSFGVVLMELLTGQPALNKIAGSETAQYTEHRSLVDLMLSALRDDDNPLLELTKCVDPNLIEYHKDSLFQADSNMTNFLHMFSIYKMAILSKDCVDNDWQRRPDMCKVVLRLSYILACTLQGEAKDPDHRYLTLLANDSSQQTP</sequence>
<dbReference type="GO" id="GO:0005524">
    <property type="term" value="F:ATP binding"/>
    <property type="evidence" value="ECO:0007669"/>
    <property type="project" value="UniProtKB-UniRule"/>
</dbReference>
<dbReference type="Gene3D" id="1.10.510.10">
    <property type="entry name" value="Transferase(Phosphotransferase) domain 1"/>
    <property type="match status" value="1"/>
</dbReference>
<dbReference type="SUPFAM" id="SSF56112">
    <property type="entry name" value="Protein kinase-like (PK-like)"/>
    <property type="match status" value="1"/>
</dbReference>
<dbReference type="InterPro" id="IPR017441">
    <property type="entry name" value="Protein_kinase_ATP_BS"/>
</dbReference>
<dbReference type="InterPro" id="IPR008271">
    <property type="entry name" value="Ser/Thr_kinase_AS"/>
</dbReference>
<evidence type="ECO:0000256" key="6">
    <source>
        <dbReference type="ARBA" id="ARBA00022729"/>
    </source>
</evidence>
<dbReference type="CDD" id="cd00118">
    <property type="entry name" value="LysM"/>
    <property type="match status" value="1"/>
</dbReference>
<dbReference type="SUPFAM" id="SSF54106">
    <property type="entry name" value="LysM domain"/>
    <property type="match status" value="1"/>
</dbReference>
<evidence type="ECO:0000256" key="2">
    <source>
        <dbReference type="ARBA" id="ARBA00022475"/>
    </source>
</evidence>
<organism evidence="17 18">
    <name type="scientific">Thalictrum thalictroides</name>
    <name type="common">Rue-anemone</name>
    <name type="synonym">Anemone thalictroides</name>
    <dbReference type="NCBI Taxonomy" id="46969"/>
    <lineage>
        <taxon>Eukaryota</taxon>
        <taxon>Viridiplantae</taxon>
        <taxon>Streptophyta</taxon>
        <taxon>Embryophyta</taxon>
        <taxon>Tracheophyta</taxon>
        <taxon>Spermatophyta</taxon>
        <taxon>Magnoliopsida</taxon>
        <taxon>Ranunculales</taxon>
        <taxon>Ranunculaceae</taxon>
        <taxon>Thalictroideae</taxon>
        <taxon>Thalictrum</taxon>
    </lineage>
</organism>
<dbReference type="InterPro" id="IPR044812">
    <property type="entry name" value="CERK1/LYK3-like"/>
</dbReference>
<dbReference type="InterPro" id="IPR018392">
    <property type="entry name" value="LysM"/>
</dbReference>
<dbReference type="InterPro" id="IPR001245">
    <property type="entry name" value="Ser-Thr/Tyr_kinase_cat_dom"/>
</dbReference>
<keyword evidence="7 13" id="KW-0547">Nucleotide-binding</keyword>
<gene>
    <name evidence="17" type="ORF">FRX31_035506</name>
</gene>
<feature type="domain" description="LysM" evidence="16">
    <location>
        <begin position="115"/>
        <end position="159"/>
    </location>
</feature>
<proteinExistence type="predicted"/>
<evidence type="ECO:0000256" key="3">
    <source>
        <dbReference type="ARBA" id="ARBA00022527"/>
    </source>
</evidence>
<dbReference type="GO" id="GO:0045087">
    <property type="term" value="P:innate immune response"/>
    <property type="evidence" value="ECO:0007669"/>
    <property type="project" value="InterPro"/>
</dbReference>
<evidence type="ECO:0000259" key="16">
    <source>
        <dbReference type="PROSITE" id="PS51782"/>
    </source>
</evidence>
<reference evidence="17 18" key="1">
    <citation type="submission" date="2020-06" db="EMBL/GenBank/DDBJ databases">
        <title>Transcriptomic and genomic resources for Thalictrum thalictroides and T. hernandezii: Facilitating candidate gene discovery in an emerging model plant lineage.</title>
        <authorList>
            <person name="Arias T."/>
            <person name="Riano-Pachon D.M."/>
            <person name="Di Stilio V.S."/>
        </authorList>
    </citation>
    <scope>NUCLEOTIDE SEQUENCE [LARGE SCALE GENOMIC DNA]</scope>
    <source>
        <strain evidence="18">cv. WT478/WT964</strain>
        <tissue evidence="17">Leaves</tissue>
    </source>
</reference>
<keyword evidence="10 14" id="KW-1133">Transmembrane helix</keyword>
<dbReference type="Gene3D" id="3.10.350.10">
    <property type="entry name" value="LysM domain"/>
    <property type="match status" value="1"/>
</dbReference>
<feature type="transmembrane region" description="Helical" evidence="14">
    <location>
        <begin position="176"/>
        <end position="198"/>
    </location>
</feature>
<dbReference type="Gene3D" id="3.30.200.20">
    <property type="entry name" value="Phosphorylase Kinase, domain 1"/>
    <property type="match status" value="1"/>
</dbReference>
<dbReference type="Pfam" id="PF01476">
    <property type="entry name" value="LysM"/>
    <property type="match status" value="1"/>
</dbReference>
<evidence type="ECO:0000256" key="10">
    <source>
        <dbReference type="ARBA" id="ARBA00022989"/>
    </source>
</evidence>
<dbReference type="PANTHER" id="PTHR46204">
    <property type="entry name" value="CHITIN ELICITOR RECEPTOR KINASE 1-RELATED"/>
    <property type="match status" value="1"/>
</dbReference>
<dbReference type="EMBL" id="JABWDY010044793">
    <property type="protein sequence ID" value="KAF5174908.1"/>
    <property type="molecule type" value="Genomic_DNA"/>
</dbReference>
<evidence type="ECO:0000256" key="1">
    <source>
        <dbReference type="ARBA" id="ARBA00004162"/>
    </source>
</evidence>
<dbReference type="GO" id="GO:0019199">
    <property type="term" value="F:transmembrane receptor protein kinase activity"/>
    <property type="evidence" value="ECO:0007669"/>
    <property type="project" value="InterPro"/>
</dbReference>